<dbReference type="InterPro" id="IPR001509">
    <property type="entry name" value="Epimerase_deHydtase"/>
</dbReference>
<dbReference type="NCBIfam" id="TIGR01777">
    <property type="entry name" value="yfcH"/>
    <property type="match status" value="1"/>
</dbReference>
<dbReference type="AlphaFoldDB" id="A0A4Q1SI10"/>
<dbReference type="OrthoDB" id="9801773at2"/>
<keyword evidence="5" id="KW-1185">Reference proteome</keyword>
<dbReference type="InterPro" id="IPR036291">
    <property type="entry name" value="NAD(P)-bd_dom_sf"/>
</dbReference>
<evidence type="ECO:0000259" key="3">
    <source>
        <dbReference type="Pfam" id="PF08338"/>
    </source>
</evidence>
<comment type="caution">
    <text evidence="4">The sequence shown here is derived from an EMBL/GenBank/DDBJ whole genome shotgun (WGS) entry which is preliminary data.</text>
</comment>
<evidence type="ECO:0000259" key="2">
    <source>
        <dbReference type="Pfam" id="PF01370"/>
    </source>
</evidence>
<name>A0A4Q1SI10_9BACT</name>
<dbReference type="PANTHER" id="PTHR11092">
    <property type="entry name" value="SUGAR NUCLEOTIDE EPIMERASE RELATED"/>
    <property type="match status" value="1"/>
</dbReference>
<dbReference type="Pfam" id="PF08338">
    <property type="entry name" value="DUF1731"/>
    <property type="match status" value="1"/>
</dbReference>
<dbReference type="EMBL" id="SDMK01000001">
    <property type="protein sequence ID" value="RXS97224.1"/>
    <property type="molecule type" value="Genomic_DNA"/>
</dbReference>
<proteinExistence type="inferred from homology"/>
<accession>A0A4Q1SI10</accession>
<sequence length="316" mass="34150">MPESQNRILLSGASGLIGTALAQAFTAHGMQTVRLSREKVSDPRQTVLYWDPSAERPVTDLSPLEGLQAAIHLSGANVSSHRWTNSYKQEIVSSRVETTLALGRIFSQLRQPPESFLCASATGIYGNRGDDLLSERSPRGEGFLADTCALWEQAASTAGEATGRVLHLRFGVVLDQSGGALAKMLPLFRAGLGGTFSFGRLPRHLWMSWITLSDLVSALLFLLAPENRHLSGAFNFTAPEPATNADFTHALARRLRRPAILPAPAFALRLVLGPMADETLLASTRAIPEALLTAGYRFQAPDLGTALRLVLPEGER</sequence>
<dbReference type="Proteomes" id="UP000290253">
    <property type="component" value="Unassembled WGS sequence"/>
</dbReference>
<comment type="similarity">
    <text evidence="1">Belongs to the NAD(P)-dependent epimerase/dehydratase family. SDR39U1 subfamily.</text>
</comment>
<organism evidence="4 5">
    <name type="scientific">Silvibacterium dinghuense</name>
    <dbReference type="NCBI Taxonomy" id="1560006"/>
    <lineage>
        <taxon>Bacteria</taxon>
        <taxon>Pseudomonadati</taxon>
        <taxon>Acidobacteriota</taxon>
        <taxon>Terriglobia</taxon>
        <taxon>Terriglobales</taxon>
        <taxon>Acidobacteriaceae</taxon>
        <taxon>Silvibacterium</taxon>
    </lineage>
</organism>
<gene>
    <name evidence="4" type="ORF">ESZ00_04740</name>
</gene>
<feature type="domain" description="NAD-dependent epimerase/dehydratase" evidence="2">
    <location>
        <begin position="8"/>
        <end position="130"/>
    </location>
</feature>
<evidence type="ECO:0000313" key="5">
    <source>
        <dbReference type="Proteomes" id="UP000290253"/>
    </source>
</evidence>
<dbReference type="InterPro" id="IPR010099">
    <property type="entry name" value="SDR39U1"/>
</dbReference>
<dbReference type="Pfam" id="PF01370">
    <property type="entry name" value="Epimerase"/>
    <property type="match status" value="1"/>
</dbReference>
<dbReference type="RefSeq" id="WP_129207003.1">
    <property type="nucleotide sequence ID" value="NZ_BMGU01000001.1"/>
</dbReference>
<dbReference type="SUPFAM" id="SSF51735">
    <property type="entry name" value="NAD(P)-binding Rossmann-fold domains"/>
    <property type="match status" value="1"/>
</dbReference>
<dbReference type="InterPro" id="IPR013549">
    <property type="entry name" value="DUF1731"/>
</dbReference>
<evidence type="ECO:0000313" key="4">
    <source>
        <dbReference type="EMBL" id="RXS97224.1"/>
    </source>
</evidence>
<protein>
    <submittedName>
        <fullName evidence="4">TIGR01777 family protein</fullName>
    </submittedName>
</protein>
<dbReference type="PANTHER" id="PTHR11092:SF0">
    <property type="entry name" value="EPIMERASE FAMILY PROTEIN SDR39U1"/>
    <property type="match status" value="1"/>
</dbReference>
<evidence type="ECO:0000256" key="1">
    <source>
        <dbReference type="ARBA" id="ARBA00009353"/>
    </source>
</evidence>
<dbReference type="Gene3D" id="3.40.50.720">
    <property type="entry name" value="NAD(P)-binding Rossmann-like Domain"/>
    <property type="match status" value="1"/>
</dbReference>
<reference evidence="4 5" key="1">
    <citation type="journal article" date="2016" name="Int. J. Syst. Evol. Microbiol.">
        <title>Acidipila dinghuensis sp. nov., an acidobacterium isolated from forest soil.</title>
        <authorList>
            <person name="Jiang Y.W."/>
            <person name="Wang J."/>
            <person name="Chen M.H."/>
            <person name="Lv Y.Y."/>
            <person name="Qiu L.H."/>
        </authorList>
    </citation>
    <scope>NUCLEOTIDE SEQUENCE [LARGE SCALE GENOMIC DNA]</scope>
    <source>
        <strain evidence="4 5">DHOF10</strain>
    </source>
</reference>
<feature type="domain" description="DUF1731" evidence="3">
    <location>
        <begin position="263"/>
        <end position="308"/>
    </location>
</feature>